<reference evidence="2 3" key="1">
    <citation type="submission" date="2019-04" db="EMBL/GenBank/DDBJ databases">
        <title>Niastella caeni sp. nov., isolated from activated sludge.</title>
        <authorList>
            <person name="Sheng M."/>
        </authorList>
    </citation>
    <scope>NUCLEOTIDE SEQUENCE [LARGE SCALE GENOMIC DNA]</scope>
    <source>
        <strain evidence="2 3">HX-2-15</strain>
    </source>
</reference>
<proteinExistence type="predicted"/>
<dbReference type="RefSeq" id="WP_136577035.1">
    <property type="nucleotide sequence ID" value="NZ_STFF01000002.1"/>
</dbReference>
<dbReference type="Gene3D" id="3.40.630.110">
    <property type="entry name" value="GNAT acetyltransferase-like"/>
    <property type="match status" value="1"/>
</dbReference>
<dbReference type="OrthoDB" id="7054616at2"/>
<organism evidence="2 3">
    <name type="scientific">Niastella caeni</name>
    <dbReference type="NCBI Taxonomy" id="2569763"/>
    <lineage>
        <taxon>Bacteria</taxon>
        <taxon>Pseudomonadati</taxon>
        <taxon>Bacteroidota</taxon>
        <taxon>Chitinophagia</taxon>
        <taxon>Chitinophagales</taxon>
        <taxon>Chitinophagaceae</taxon>
        <taxon>Niastella</taxon>
    </lineage>
</organism>
<keyword evidence="2" id="KW-0808">Transferase</keyword>
<dbReference type="Pfam" id="PF12746">
    <property type="entry name" value="GNAT_acetyltran"/>
    <property type="match status" value="1"/>
</dbReference>
<dbReference type="PANTHER" id="PTHR31143:SF2">
    <property type="entry name" value="FR47-LIKE DOMAIN-CONTAINING PROTEIN-RELATED"/>
    <property type="match status" value="1"/>
</dbReference>
<feature type="domain" description="N-acetyltransferase" evidence="1">
    <location>
        <begin position="131"/>
        <end position="260"/>
    </location>
</feature>
<evidence type="ECO:0000313" key="3">
    <source>
        <dbReference type="Proteomes" id="UP000306918"/>
    </source>
</evidence>
<evidence type="ECO:0000313" key="2">
    <source>
        <dbReference type="EMBL" id="THU40282.1"/>
    </source>
</evidence>
<comment type="caution">
    <text evidence="2">The sequence shown here is derived from an EMBL/GenBank/DDBJ whole genome shotgun (WGS) entry which is preliminary data.</text>
</comment>
<keyword evidence="3" id="KW-1185">Reference proteome</keyword>
<dbReference type="PROSITE" id="PS51186">
    <property type="entry name" value="GNAT"/>
    <property type="match status" value="1"/>
</dbReference>
<accession>A0A4S8I2V4</accession>
<dbReference type="InterPro" id="IPR016181">
    <property type="entry name" value="Acyl_CoA_acyltransferase"/>
</dbReference>
<dbReference type="AlphaFoldDB" id="A0A4S8I2V4"/>
<evidence type="ECO:0000259" key="1">
    <source>
        <dbReference type="PROSITE" id="PS51186"/>
    </source>
</evidence>
<sequence>MHTIKRVDDLLKKKLEPLFVNHHCADLGIKSILEGQSGKQIKVVVDNAADPNIALIRYGTFGILAGNASHAAASALVQSIDLPCAIQPSPETWISLLQNKYADNIKRIERYSFTHEHIDTTILKEIIAEHPNCNALQEIDTVTAYAMEHDEWHKYHFLNYDSPEDFATKGFACGININGGLASACSAALRCTSGIELNVITLPAYRNQGLAAVAAACTIKRAMEQNLIPHWDAANERSARLAMRLGYKPAGSYYTWFVPA</sequence>
<dbReference type="SUPFAM" id="SSF55729">
    <property type="entry name" value="Acyl-CoA N-acyltransferases (Nat)"/>
    <property type="match status" value="1"/>
</dbReference>
<dbReference type="InterPro" id="IPR000182">
    <property type="entry name" value="GNAT_dom"/>
</dbReference>
<dbReference type="InterPro" id="IPR027365">
    <property type="entry name" value="GNAT_acetyltra_YdfB-like"/>
</dbReference>
<dbReference type="Proteomes" id="UP000306918">
    <property type="component" value="Unassembled WGS sequence"/>
</dbReference>
<dbReference type="GO" id="GO:0016747">
    <property type="term" value="F:acyltransferase activity, transferring groups other than amino-acyl groups"/>
    <property type="evidence" value="ECO:0007669"/>
    <property type="project" value="InterPro"/>
</dbReference>
<gene>
    <name evidence="2" type="ORF">FAM09_10470</name>
</gene>
<name>A0A4S8I2V4_9BACT</name>
<dbReference type="InterPro" id="IPR042573">
    <property type="entry name" value="GNAT_acetyltra_N"/>
</dbReference>
<dbReference type="EMBL" id="STFF01000002">
    <property type="protein sequence ID" value="THU40282.1"/>
    <property type="molecule type" value="Genomic_DNA"/>
</dbReference>
<dbReference type="PANTHER" id="PTHR31143">
    <property type="match status" value="1"/>
</dbReference>
<dbReference type="Gene3D" id="3.40.630.30">
    <property type="match status" value="1"/>
</dbReference>
<protein>
    <submittedName>
        <fullName evidence="2">GNAT family N-acetyltransferase</fullName>
    </submittedName>
</protein>